<feature type="region of interest" description="Disordered" evidence="1">
    <location>
        <begin position="100"/>
        <end position="119"/>
    </location>
</feature>
<evidence type="ECO:0000313" key="5">
    <source>
        <dbReference type="Proteomes" id="UP000663870"/>
    </source>
</evidence>
<dbReference type="Proteomes" id="UP000663870">
    <property type="component" value="Unassembled WGS sequence"/>
</dbReference>
<name>A0A815MBN2_9BILA</name>
<dbReference type="Proteomes" id="UP000663854">
    <property type="component" value="Unassembled WGS sequence"/>
</dbReference>
<comment type="caution">
    <text evidence="2">The sequence shown here is derived from an EMBL/GenBank/DDBJ whole genome shotgun (WGS) entry which is preliminary data.</text>
</comment>
<evidence type="ECO:0000256" key="1">
    <source>
        <dbReference type="SAM" id="MobiDB-lite"/>
    </source>
</evidence>
<evidence type="ECO:0000313" key="4">
    <source>
        <dbReference type="Proteomes" id="UP000663854"/>
    </source>
</evidence>
<dbReference type="EMBL" id="CAJNOL010007640">
    <property type="protein sequence ID" value="CAF1630090.1"/>
    <property type="molecule type" value="Genomic_DNA"/>
</dbReference>
<reference evidence="2" key="1">
    <citation type="submission" date="2021-02" db="EMBL/GenBank/DDBJ databases">
        <authorList>
            <person name="Nowell W R."/>
        </authorList>
    </citation>
    <scope>NUCLEOTIDE SEQUENCE</scope>
</reference>
<protein>
    <submittedName>
        <fullName evidence="2">Uncharacterized protein</fullName>
    </submittedName>
</protein>
<feature type="non-terminal residue" evidence="2">
    <location>
        <position position="179"/>
    </location>
</feature>
<organism evidence="2 4">
    <name type="scientific">Rotaria sordida</name>
    <dbReference type="NCBI Taxonomy" id="392033"/>
    <lineage>
        <taxon>Eukaryota</taxon>
        <taxon>Metazoa</taxon>
        <taxon>Spiralia</taxon>
        <taxon>Gnathifera</taxon>
        <taxon>Rotifera</taxon>
        <taxon>Eurotatoria</taxon>
        <taxon>Bdelloidea</taxon>
        <taxon>Philodinida</taxon>
        <taxon>Philodinidae</taxon>
        <taxon>Rotaria</taxon>
    </lineage>
</organism>
<dbReference type="EMBL" id="CAJNOH010006102">
    <property type="protein sequence ID" value="CAF1421155.1"/>
    <property type="molecule type" value="Genomic_DNA"/>
</dbReference>
<dbReference type="AlphaFoldDB" id="A0A815MBN2"/>
<evidence type="ECO:0000313" key="3">
    <source>
        <dbReference type="EMBL" id="CAF1630090.1"/>
    </source>
</evidence>
<proteinExistence type="predicted"/>
<gene>
    <name evidence="3" type="ORF">JXQ802_LOCUS51687</name>
    <name evidence="2" type="ORF">PYM288_LOCUS35438</name>
</gene>
<accession>A0A815MBN2</accession>
<keyword evidence="5" id="KW-1185">Reference proteome</keyword>
<sequence length="179" mass="20296">MKILSKNQDIYSVELFNNDKSLTEYIFELRQKKEQQTQITSTTNEVIQESVEPIPESVSKMTTPPPMVDENISRTFNENACSVSLPVQPMINESQRFTETSHSNILPPPPPPTTTTRNLSSTLNTETKALSTNEQNSNSIFNDNLTIMITEQRRQNRLLEQVIAAINTTNALLTQLVQR</sequence>
<evidence type="ECO:0000313" key="2">
    <source>
        <dbReference type="EMBL" id="CAF1421155.1"/>
    </source>
</evidence>